<protein>
    <submittedName>
        <fullName evidence="6">Glycosyl transferase</fullName>
    </submittedName>
    <submittedName>
        <fullName evidence="5">Putative glycosyltransferase</fullName>
    </submittedName>
</protein>
<dbReference type="Pfam" id="PF02885">
    <property type="entry name" value="Glycos_trans_3N"/>
    <property type="match status" value="1"/>
</dbReference>
<dbReference type="Proteomes" id="UP000264693">
    <property type="component" value="Chromosome"/>
</dbReference>
<dbReference type="SUPFAM" id="SSF52418">
    <property type="entry name" value="Nucleoside phosphorylase/phosphoribosyltransferase catalytic domain"/>
    <property type="match status" value="1"/>
</dbReference>
<sequence length="305" mass="35346">MSFKKYIKAVGTGFKGNRDLQEDEVIDAITKILNKEASDAQIGAFLIGFRVKLESDDELKACVKALRNFMQFYEVKDSIELGYSFDGRVRNPFLFPLFKDILKQFYEKNSDIKPLNLIISTDKLQPAKIGMCTKDLVLEYDLGENIYTFNRANYLKQLSDLTSVRHELGLRTVFNTVEKLLGVAKSEYAVTTAFHKPYVKKYIEVFKDYFEDVSVVKGAEGSPEVFSDGKYWQKIDEKIVETSFNLKDYGINYNRKYEHISLEETKNIINNPDEEIIKLSKFNIALYLLFSKRVNSLDEAWQRLN</sequence>
<evidence type="ECO:0000256" key="1">
    <source>
        <dbReference type="ARBA" id="ARBA00022676"/>
    </source>
</evidence>
<dbReference type="PANTHER" id="PTHR43285:SF2">
    <property type="entry name" value="ANTHRANILATE PHOSPHORIBOSYLTRANSFERASE"/>
    <property type="match status" value="1"/>
</dbReference>
<dbReference type="SUPFAM" id="SSF47648">
    <property type="entry name" value="Nucleoside phosphorylase/phosphoribosyltransferase N-terminal domain"/>
    <property type="match status" value="1"/>
</dbReference>
<dbReference type="InterPro" id="IPR000312">
    <property type="entry name" value="Glycosyl_Trfase_fam3"/>
</dbReference>
<evidence type="ECO:0000256" key="2">
    <source>
        <dbReference type="ARBA" id="ARBA00022679"/>
    </source>
</evidence>
<dbReference type="Pfam" id="PF00591">
    <property type="entry name" value="Glycos_transf_3"/>
    <property type="match status" value="1"/>
</dbReference>
<dbReference type="PANTHER" id="PTHR43285">
    <property type="entry name" value="ANTHRANILATE PHOSPHORIBOSYLTRANSFERASE"/>
    <property type="match status" value="1"/>
</dbReference>
<keyword evidence="7" id="KW-1185">Reference proteome</keyword>
<dbReference type="EMBL" id="CP032101">
    <property type="protein sequence ID" value="AXX86247.1"/>
    <property type="molecule type" value="Genomic_DNA"/>
</dbReference>
<dbReference type="GO" id="GO:0004048">
    <property type="term" value="F:anthranilate phosphoribosyltransferase activity"/>
    <property type="evidence" value="ECO:0007669"/>
    <property type="project" value="InterPro"/>
</dbReference>
<evidence type="ECO:0000313" key="5">
    <source>
        <dbReference type="EMBL" id="AXX86247.1"/>
    </source>
</evidence>
<dbReference type="EMBL" id="NXAO01000001">
    <property type="protein sequence ID" value="PHO16702.1"/>
    <property type="molecule type" value="Genomic_DNA"/>
</dbReference>
<feature type="domain" description="Glycosyl transferase family 3" evidence="3">
    <location>
        <begin position="152"/>
        <end position="304"/>
    </location>
</feature>
<evidence type="ECO:0000313" key="8">
    <source>
        <dbReference type="Proteomes" id="UP000264693"/>
    </source>
</evidence>
<dbReference type="Gene3D" id="3.40.1030.10">
    <property type="entry name" value="Nucleoside phosphorylase/phosphoribosyltransferase catalytic domain"/>
    <property type="match status" value="1"/>
</dbReference>
<accession>A0A347TI19</accession>
<dbReference type="Proteomes" id="UP000224740">
    <property type="component" value="Unassembled WGS sequence"/>
</dbReference>
<evidence type="ECO:0000259" key="3">
    <source>
        <dbReference type="Pfam" id="PF00591"/>
    </source>
</evidence>
<gene>
    <name evidence="5" type="ORF">AMRN_0479</name>
    <name evidence="6" type="ORF">CPH92_00065</name>
</gene>
<reference evidence="5 8" key="3">
    <citation type="submission" date="2018-08" db="EMBL/GenBank/DDBJ databases">
        <title>Complete genome of the Arcobacter marinus type strain JCM 15502.</title>
        <authorList>
            <person name="Miller W.G."/>
            <person name="Yee E."/>
            <person name="Huynh S."/>
            <person name="Parker C.T."/>
        </authorList>
    </citation>
    <scope>NUCLEOTIDE SEQUENCE [LARGE SCALE GENOMIC DNA]</scope>
    <source>
        <strain evidence="5 8">JCM 15502</strain>
    </source>
</reference>
<proteinExistence type="predicted"/>
<name>A0A347TI19_9BACT</name>
<evidence type="ECO:0000313" key="6">
    <source>
        <dbReference type="EMBL" id="PHO16702.1"/>
    </source>
</evidence>
<keyword evidence="2 5" id="KW-0808">Transferase</keyword>
<dbReference type="GO" id="GO:0005829">
    <property type="term" value="C:cytosol"/>
    <property type="evidence" value="ECO:0007669"/>
    <property type="project" value="TreeGrafter"/>
</dbReference>
<dbReference type="InterPro" id="IPR005940">
    <property type="entry name" value="Anthranilate_Pribosyl_Tfrase"/>
</dbReference>
<reference evidence="7" key="1">
    <citation type="submission" date="2017-09" db="EMBL/GenBank/DDBJ databases">
        <title>Arcobacter canalis sp. nov., a new species isolated from a water canal contaminated with urban sewage.</title>
        <authorList>
            <person name="Perez-Cataluna A."/>
            <person name="Salas-Masso N."/>
            <person name="Figueras M.J."/>
        </authorList>
    </citation>
    <scope>NUCLEOTIDE SEQUENCE [LARGE SCALE GENOMIC DNA]</scope>
    <source>
        <strain evidence="7">CECT 7727</strain>
    </source>
</reference>
<dbReference type="InterPro" id="IPR035902">
    <property type="entry name" value="Nuc_phospho_transferase"/>
</dbReference>
<dbReference type="Gene3D" id="1.20.970.10">
    <property type="entry name" value="Transferase, Pyrimidine Nucleoside Phosphorylase, Chain C"/>
    <property type="match status" value="1"/>
</dbReference>
<keyword evidence="1" id="KW-0328">Glycosyltransferase</keyword>
<evidence type="ECO:0000313" key="7">
    <source>
        <dbReference type="Proteomes" id="UP000224740"/>
    </source>
</evidence>
<dbReference type="GO" id="GO:0000162">
    <property type="term" value="P:L-tryptophan biosynthetic process"/>
    <property type="evidence" value="ECO:0007669"/>
    <property type="project" value="InterPro"/>
</dbReference>
<dbReference type="KEGG" id="amar:AMRN_0479"/>
<dbReference type="InterPro" id="IPR036320">
    <property type="entry name" value="Glycosyl_Trfase_fam3_N_dom_sf"/>
</dbReference>
<evidence type="ECO:0000259" key="4">
    <source>
        <dbReference type="Pfam" id="PF02885"/>
    </source>
</evidence>
<reference evidence="6" key="2">
    <citation type="submission" date="2017-09" db="EMBL/GenBank/DDBJ databases">
        <authorList>
            <person name="Perez-Cataluna A."/>
            <person name="Figueras M.J."/>
            <person name="Salas-Masso N."/>
        </authorList>
    </citation>
    <scope>NUCLEOTIDE SEQUENCE</scope>
    <source>
        <strain evidence="6">CECT 7727</strain>
    </source>
</reference>
<dbReference type="RefSeq" id="WP_099309783.1">
    <property type="nucleotide sequence ID" value="NZ_CP032101.1"/>
</dbReference>
<feature type="domain" description="Glycosyl transferase family 3 N-terminal" evidence="4">
    <location>
        <begin position="4"/>
        <end position="69"/>
    </location>
</feature>
<organism evidence="5 8">
    <name type="scientific">Malaciobacter marinus</name>
    <dbReference type="NCBI Taxonomy" id="505249"/>
    <lineage>
        <taxon>Bacteria</taxon>
        <taxon>Pseudomonadati</taxon>
        <taxon>Campylobacterota</taxon>
        <taxon>Epsilonproteobacteria</taxon>
        <taxon>Campylobacterales</taxon>
        <taxon>Arcobacteraceae</taxon>
        <taxon>Malaciobacter</taxon>
    </lineage>
</organism>
<dbReference type="InterPro" id="IPR017459">
    <property type="entry name" value="Glycosyl_Trfase_fam3_N_dom"/>
</dbReference>
<dbReference type="AlphaFoldDB" id="A0A347TI19"/>